<comment type="subcellular location">
    <subcellularLocation>
        <location evidence="2">Chromosome</location>
    </subcellularLocation>
    <subcellularLocation>
        <location evidence="1">Nucleus</location>
    </subcellularLocation>
</comment>
<dbReference type="EMBL" id="MQTW01000412">
    <property type="protein sequence ID" value="RYC80225.1"/>
    <property type="molecule type" value="Genomic_DNA"/>
</dbReference>
<dbReference type="Pfam" id="PF00125">
    <property type="entry name" value="Histone"/>
    <property type="match status" value="1"/>
</dbReference>
<dbReference type="GO" id="GO:0030527">
    <property type="term" value="F:structural constituent of chromatin"/>
    <property type="evidence" value="ECO:0007669"/>
    <property type="project" value="InterPro"/>
</dbReference>
<evidence type="ECO:0000259" key="8">
    <source>
        <dbReference type="Pfam" id="PF00125"/>
    </source>
</evidence>
<dbReference type="GO" id="GO:0000786">
    <property type="term" value="C:nucleosome"/>
    <property type="evidence" value="ECO:0007669"/>
    <property type="project" value="UniProtKB-KW"/>
</dbReference>
<dbReference type="InterPro" id="IPR009072">
    <property type="entry name" value="Histone-fold"/>
</dbReference>
<dbReference type="GO" id="GO:0003677">
    <property type="term" value="F:DNA binding"/>
    <property type="evidence" value="ECO:0007669"/>
    <property type="project" value="UniProtKB-KW"/>
</dbReference>
<name>A0A4Q2V021_FUSOX</name>
<dbReference type="CDD" id="cd22911">
    <property type="entry name" value="HFD_H3"/>
    <property type="match status" value="1"/>
</dbReference>
<comment type="similarity">
    <text evidence="3">Belongs to the histone H3 family.</text>
</comment>
<evidence type="ECO:0000256" key="3">
    <source>
        <dbReference type="ARBA" id="ARBA00010343"/>
    </source>
</evidence>
<gene>
    <name evidence="9" type="ORF">BFJ63_vAg16892</name>
</gene>
<dbReference type="FunFam" id="1.10.20.10:FF:000085">
    <property type="entry name" value="Histone H3.2"/>
    <property type="match status" value="1"/>
</dbReference>
<evidence type="ECO:0000256" key="4">
    <source>
        <dbReference type="ARBA" id="ARBA00022454"/>
    </source>
</evidence>
<dbReference type="AlphaFoldDB" id="A0A4Q2V021"/>
<dbReference type="InterPro" id="IPR000164">
    <property type="entry name" value="Histone_H3/CENP-A"/>
</dbReference>
<dbReference type="PANTHER" id="PTHR11426">
    <property type="entry name" value="HISTONE H3"/>
    <property type="match status" value="1"/>
</dbReference>
<sequence>MRALGEIRRYQDTTDLLISRLPFARVIKEIGIDKRPDGEGLRWQTQAIQALQEMAEAYLISLFEDSNLYAIHAKRVTIMLRDFRLARRIRDKYKV</sequence>
<accession>A0A4Q2V021</accession>
<evidence type="ECO:0000256" key="5">
    <source>
        <dbReference type="ARBA" id="ARBA00023125"/>
    </source>
</evidence>
<keyword evidence="6" id="KW-0539">Nucleus</keyword>
<protein>
    <recommendedName>
        <fullName evidence="8">Core Histone H2A/H2B/H3 domain-containing protein</fullName>
    </recommendedName>
</protein>
<dbReference type="Gene3D" id="1.10.20.10">
    <property type="entry name" value="Histone, subunit A"/>
    <property type="match status" value="1"/>
</dbReference>
<evidence type="ECO:0000256" key="6">
    <source>
        <dbReference type="ARBA" id="ARBA00023242"/>
    </source>
</evidence>
<reference evidence="9 10" key="1">
    <citation type="submission" date="2016-12" db="EMBL/GenBank/DDBJ databases">
        <title>Draft genome sequence of Fusarium oxysporum causing rot on Narcissus.</title>
        <authorList>
            <person name="Armitage A.D."/>
            <person name="Taylor A."/>
            <person name="Clarkson J.P."/>
            <person name="Harrison R.J."/>
            <person name="Jackson A.C."/>
        </authorList>
    </citation>
    <scope>NUCLEOTIDE SEQUENCE [LARGE SCALE GENOMIC DNA]</scope>
    <source>
        <strain evidence="9 10">N139</strain>
    </source>
</reference>
<evidence type="ECO:0000256" key="2">
    <source>
        <dbReference type="ARBA" id="ARBA00004286"/>
    </source>
</evidence>
<evidence type="ECO:0000256" key="7">
    <source>
        <dbReference type="ARBA" id="ARBA00023269"/>
    </source>
</evidence>
<dbReference type="Proteomes" id="UP000290540">
    <property type="component" value="Unassembled WGS sequence"/>
</dbReference>
<evidence type="ECO:0000313" key="9">
    <source>
        <dbReference type="EMBL" id="RYC80225.1"/>
    </source>
</evidence>
<dbReference type="SMART" id="SM00428">
    <property type="entry name" value="H3"/>
    <property type="match status" value="1"/>
</dbReference>
<keyword evidence="4" id="KW-0158">Chromosome</keyword>
<keyword evidence="7" id="KW-0544">Nucleosome core</keyword>
<proteinExistence type="inferred from homology"/>
<dbReference type="GO" id="GO:0005634">
    <property type="term" value="C:nucleus"/>
    <property type="evidence" value="ECO:0007669"/>
    <property type="project" value="UniProtKB-SubCell"/>
</dbReference>
<feature type="domain" description="Core Histone H2A/H2B/H3" evidence="8">
    <location>
        <begin position="3"/>
        <end position="89"/>
    </location>
</feature>
<dbReference type="GO" id="GO:0046982">
    <property type="term" value="F:protein heterodimerization activity"/>
    <property type="evidence" value="ECO:0007669"/>
    <property type="project" value="InterPro"/>
</dbReference>
<dbReference type="InterPro" id="IPR007125">
    <property type="entry name" value="H2A/H2B/H3"/>
</dbReference>
<keyword evidence="5" id="KW-0238">DNA-binding</keyword>
<comment type="caution">
    <text evidence="9">The sequence shown here is derived from an EMBL/GenBank/DDBJ whole genome shotgun (WGS) entry which is preliminary data.</text>
</comment>
<evidence type="ECO:0000256" key="1">
    <source>
        <dbReference type="ARBA" id="ARBA00004123"/>
    </source>
</evidence>
<dbReference type="PRINTS" id="PR00622">
    <property type="entry name" value="HISTONEH3"/>
</dbReference>
<dbReference type="SUPFAM" id="SSF47113">
    <property type="entry name" value="Histone-fold"/>
    <property type="match status" value="1"/>
</dbReference>
<organism evidence="9 10">
    <name type="scientific">Fusarium oxysporum f. sp. narcissi</name>
    <dbReference type="NCBI Taxonomy" id="451672"/>
    <lineage>
        <taxon>Eukaryota</taxon>
        <taxon>Fungi</taxon>
        <taxon>Dikarya</taxon>
        <taxon>Ascomycota</taxon>
        <taxon>Pezizomycotina</taxon>
        <taxon>Sordariomycetes</taxon>
        <taxon>Hypocreomycetidae</taxon>
        <taxon>Hypocreales</taxon>
        <taxon>Nectriaceae</taxon>
        <taxon>Fusarium</taxon>
        <taxon>Fusarium oxysporum species complex</taxon>
    </lineage>
</organism>
<evidence type="ECO:0000313" key="10">
    <source>
        <dbReference type="Proteomes" id="UP000290540"/>
    </source>
</evidence>